<dbReference type="AlphaFoldDB" id="A0A1E5XUV9"/>
<keyword evidence="1" id="KW-0732">Signal</keyword>
<gene>
    <name evidence="3" type="ORF">VW23_012050</name>
</gene>
<evidence type="ECO:0000313" key="4">
    <source>
        <dbReference type="Proteomes" id="UP000095463"/>
    </source>
</evidence>
<dbReference type="OrthoDB" id="5327699at2"/>
<dbReference type="Pfam" id="PF09832">
    <property type="entry name" value="DUF2059"/>
    <property type="match status" value="1"/>
</dbReference>
<feature type="signal peptide" evidence="1">
    <location>
        <begin position="1"/>
        <end position="38"/>
    </location>
</feature>
<evidence type="ECO:0000313" key="3">
    <source>
        <dbReference type="EMBL" id="OEO32367.1"/>
    </source>
</evidence>
<sequence length="179" mass="19517">MGTKLMTSTFKRAPMLVAALLSLVLSSFVALPAMSQQASEIAPEHLALARKYVDLTDTGGLYEATIVQAGINTYKQLLPQNPEIAEPLNTAIETVIATYKGRKGELFDQFARVYALSFTQEELQQIVDFYSTPTGIKLAKSNAAMSGTINRIMDVFSGNLNTEFFTAVRAQLKAKGIDT</sequence>
<feature type="domain" description="DUF2059" evidence="2">
    <location>
        <begin position="105"/>
        <end position="144"/>
    </location>
</feature>
<accession>A0A1E5XUV9</accession>
<dbReference type="RefSeq" id="WP_069908501.1">
    <property type="nucleotide sequence ID" value="NZ_LAJE02000074.1"/>
</dbReference>
<comment type="caution">
    <text evidence="3">The sequence shown here is derived from an EMBL/GenBank/DDBJ whole genome shotgun (WGS) entry which is preliminary data.</text>
</comment>
<organism evidence="3 4">
    <name type="scientific">Devosia insulae DS-56</name>
    <dbReference type="NCBI Taxonomy" id="1116389"/>
    <lineage>
        <taxon>Bacteria</taxon>
        <taxon>Pseudomonadati</taxon>
        <taxon>Pseudomonadota</taxon>
        <taxon>Alphaproteobacteria</taxon>
        <taxon>Hyphomicrobiales</taxon>
        <taxon>Devosiaceae</taxon>
        <taxon>Devosia</taxon>
    </lineage>
</organism>
<evidence type="ECO:0000256" key="1">
    <source>
        <dbReference type="SAM" id="SignalP"/>
    </source>
</evidence>
<proteinExistence type="predicted"/>
<dbReference type="InterPro" id="IPR018637">
    <property type="entry name" value="DUF2059"/>
</dbReference>
<keyword evidence="4" id="KW-1185">Reference proteome</keyword>
<feature type="chain" id="PRO_5009190573" description="DUF2059 domain-containing protein" evidence="1">
    <location>
        <begin position="39"/>
        <end position="179"/>
    </location>
</feature>
<dbReference type="EMBL" id="LAJE02000074">
    <property type="protein sequence ID" value="OEO32367.1"/>
    <property type="molecule type" value="Genomic_DNA"/>
</dbReference>
<protein>
    <recommendedName>
        <fullName evidence="2">DUF2059 domain-containing protein</fullName>
    </recommendedName>
</protein>
<name>A0A1E5XUV9_9HYPH</name>
<evidence type="ECO:0000259" key="2">
    <source>
        <dbReference type="Pfam" id="PF09832"/>
    </source>
</evidence>
<reference evidence="3 4" key="1">
    <citation type="journal article" date="2015" name="Genome Announc.">
        <title>Genome Assemblies of Three Soil-Associated Devosia species: D. insulae, D. limi, and D. soli.</title>
        <authorList>
            <person name="Hassan Y.I."/>
            <person name="Lepp D."/>
            <person name="Zhou T."/>
        </authorList>
    </citation>
    <scope>NUCLEOTIDE SEQUENCE [LARGE SCALE GENOMIC DNA]</scope>
    <source>
        <strain evidence="3 4">DS-56</strain>
    </source>
</reference>
<dbReference type="Proteomes" id="UP000095463">
    <property type="component" value="Unassembled WGS sequence"/>
</dbReference>